<evidence type="ECO:0000313" key="3">
    <source>
        <dbReference type="EMBL" id="GGI19138.1"/>
    </source>
</evidence>
<evidence type="ECO:0000313" key="4">
    <source>
        <dbReference type="Proteomes" id="UP000642180"/>
    </source>
</evidence>
<name>A0A8J3AYR4_9BURK</name>
<feature type="compositionally biased region" description="Basic and acidic residues" evidence="1">
    <location>
        <begin position="71"/>
        <end position="85"/>
    </location>
</feature>
<protein>
    <submittedName>
        <fullName evidence="3">Uncharacterized protein</fullName>
    </submittedName>
</protein>
<feature type="compositionally biased region" description="Basic and acidic residues" evidence="1">
    <location>
        <begin position="34"/>
        <end position="60"/>
    </location>
</feature>
<evidence type="ECO:0000256" key="1">
    <source>
        <dbReference type="SAM" id="MobiDB-lite"/>
    </source>
</evidence>
<feature type="region of interest" description="Disordered" evidence="1">
    <location>
        <begin position="23"/>
        <end position="85"/>
    </location>
</feature>
<feature type="compositionally biased region" description="Low complexity" evidence="1">
    <location>
        <begin position="61"/>
        <end position="70"/>
    </location>
</feature>
<reference evidence="4" key="1">
    <citation type="journal article" date="2019" name="Int. J. Syst. Evol. Microbiol.">
        <title>The Global Catalogue of Microorganisms (GCM) 10K type strain sequencing project: providing services to taxonomists for standard genome sequencing and annotation.</title>
        <authorList>
            <consortium name="The Broad Institute Genomics Platform"/>
            <consortium name="The Broad Institute Genome Sequencing Center for Infectious Disease"/>
            <person name="Wu L."/>
            <person name="Ma J."/>
        </authorList>
    </citation>
    <scope>NUCLEOTIDE SEQUENCE [LARGE SCALE GENOMIC DNA]</scope>
    <source>
        <strain evidence="4">CCM 2767</strain>
    </source>
</reference>
<evidence type="ECO:0000256" key="2">
    <source>
        <dbReference type="SAM" id="SignalP"/>
    </source>
</evidence>
<keyword evidence="2" id="KW-0732">Signal</keyword>
<accession>A0A8J3AYR4</accession>
<feature type="chain" id="PRO_5035234612" evidence="2">
    <location>
        <begin position="21"/>
        <end position="85"/>
    </location>
</feature>
<sequence length="85" mass="9357">MRKVRPLLLASLLVSSVALAQFGNTSKPATPSTEKLEPGHGKREADFVMNKERERLRAEAAEQQAAQNKAKASDKPRTQKTDTKP</sequence>
<dbReference type="RefSeq" id="WP_188380855.1">
    <property type="nucleotide sequence ID" value="NZ_BMDI01000001.1"/>
</dbReference>
<comment type="caution">
    <text evidence="3">The sequence shown here is derived from an EMBL/GenBank/DDBJ whole genome shotgun (WGS) entry which is preliminary data.</text>
</comment>
<organism evidence="3 4">
    <name type="scientific">Oxalicibacterium faecigallinarum</name>
    <dbReference type="NCBI Taxonomy" id="573741"/>
    <lineage>
        <taxon>Bacteria</taxon>
        <taxon>Pseudomonadati</taxon>
        <taxon>Pseudomonadota</taxon>
        <taxon>Betaproteobacteria</taxon>
        <taxon>Burkholderiales</taxon>
        <taxon>Oxalobacteraceae</taxon>
        <taxon>Oxalicibacterium</taxon>
    </lineage>
</organism>
<gene>
    <name evidence="3" type="ORF">GCM10008066_17580</name>
</gene>
<feature type="signal peptide" evidence="2">
    <location>
        <begin position="1"/>
        <end position="20"/>
    </location>
</feature>
<dbReference type="Proteomes" id="UP000642180">
    <property type="component" value="Unassembled WGS sequence"/>
</dbReference>
<keyword evidence="4" id="KW-1185">Reference proteome</keyword>
<proteinExistence type="predicted"/>
<dbReference type="AlphaFoldDB" id="A0A8J3AYR4"/>
<dbReference type="EMBL" id="BMDI01000001">
    <property type="protein sequence ID" value="GGI19138.1"/>
    <property type="molecule type" value="Genomic_DNA"/>
</dbReference>
<feature type="compositionally biased region" description="Polar residues" evidence="1">
    <location>
        <begin position="23"/>
        <end position="33"/>
    </location>
</feature>